<dbReference type="Proteomes" id="UP001500620">
    <property type="component" value="Unassembled WGS sequence"/>
</dbReference>
<evidence type="ECO:0000259" key="2">
    <source>
        <dbReference type="Pfam" id="PF13476"/>
    </source>
</evidence>
<dbReference type="InterPro" id="IPR027417">
    <property type="entry name" value="P-loop_NTPase"/>
</dbReference>
<dbReference type="InterPro" id="IPR034139">
    <property type="entry name" value="TOPRIM_OLD"/>
</dbReference>
<dbReference type="Gene3D" id="3.40.50.300">
    <property type="entry name" value="P-loop containing nucleotide triphosphate hydrolases"/>
    <property type="match status" value="2"/>
</dbReference>
<proteinExistence type="predicted"/>
<evidence type="ECO:0000259" key="3">
    <source>
        <dbReference type="Pfam" id="PF20469"/>
    </source>
</evidence>
<protein>
    <submittedName>
        <fullName evidence="4">AAA family ATPase</fullName>
    </submittedName>
</protein>
<evidence type="ECO:0000259" key="1">
    <source>
        <dbReference type="Pfam" id="PF13304"/>
    </source>
</evidence>
<keyword evidence="5" id="KW-1185">Reference proteome</keyword>
<dbReference type="EMBL" id="BAABAT010000038">
    <property type="protein sequence ID" value="GAA4260028.1"/>
    <property type="molecule type" value="Genomic_DNA"/>
</dbReference>
<dbReference type="RefSeq" id="WP_345136950.1">
    <property type="nucleotide sequence ID" value="NZ_BAABAT010000038.1"/>
</dbReference>
<organism evidence="4 5">
    <name type="scientific">Dactylosporangium darangshiense</name>
    <dbReference type="NCBI Taxonomy" id="579108"/>
    <lineage>
        <taxon>Bacteria</taxon>
        <taxon>Bacillati</taxon>
        <taxon>Actinomycetota</taxon>
        <taxon>Actinomycetes</taxon>
        <taxon>Micromonosporales</taxon>
        <taxon>Micromonosporaceae</taxon>
        <taxon>Dactylosporangium</taxon>
    </lineage>
</organism>
<dbReference type="Pfam" id="PF13476">
    <property type="entry name" value="AAA_23"/>
    <property type="match status" value="1"/>
</dbReference>
<evidence type="ECO:0000313" key="4">
    <source>
        <dbReference type="EMBL" id="GAA4260028.1"/>
    </source>
</evidence>
<dbReference type="SUPFAM" id="SSF52540">
    <property type="entry name" value="P-loop containing nucleoside triphosphate hydrolases"/>
    <property type="match status" value="1"/>
</dbReference>
<dbReference type="InterPro" id="IPR051396">
    <property type="entry name" value="Bact_Antivir_Def_Nuclease"/>
</dbReference>
<evidence type="ECO:0000313" key="5">
    <source>
        <dbReference type="Proteomes" id="UP001500620"/>
    </source>
</evidence>
<name>A0ABP8DN45_9ACTN</name>
<comment type="caution">
    <text evidence="4">The sequence shown here is derived from an EMBL/GenBank/DDBJ whole genome shotgun (WGS) entry which is preliminary data.</text>
</comment>
<sequence>MLKKIVIKNYKVFRDFSLDLNPGVNVIVGDNDAGKSNLLEAINLALTGRLRGNAVAAELSPFLVNLEATRKYTEALSASGAPHPPEILIELYFDDTEDLAALKGTNNSLRESAPGVKIRVCFNIDFIDEYIAYTAGAASVTWAPTEYYQVEWTNFAGAAITARGVPATATLIDATTIRLPNGGDAYLQSIIADSLDTRQRVELSRAYRSLRETFGDIAAVKEINDKLAGERGEISDRELSLSIDISQRAGWERSLVPHLDELPFPYVGKGEQSSLKILLALTEKIADTHVVLIEEPENHLSFSSLNQLVHKINQKCAGKQVLVTTHSAYILNKLGLNELILLTNMGGQRITDLRNETVDYFKKLSGYDTLRLVLAKRAILVEGPSDELIVTRAYRDEHGRDPIADGVDIINVRGLSAARFLDLAVPLAKPVAVINDNDGDAAKMEQRYDDYAAYDFVSIHIGAGEAVTLEPQVLAANDLARMNEILGTNYPTDEAMLAHMKADKTGWALKVFESEQPITMPQYIRDAVRR</sequence>
<dbReference type="PANTHER" id="PTHR43581">
    <property type="entry name" value="ATP/GTP PHOSPHATASE"/>
    <property type="match status" value="1"/>
</dbReference>
<dbReference type="Pfam" id="PF13304">
    <property type="entry name" value="AAA_21"/>
    <property type="match status" value="1"/>
</dbReference>
<dbReference type="PANTHER" id="PTHR43581:SF2">
    <property type="entry name" value="EXCINUCLEASE ATPASE SUBUNIT"/>
    <property type="match status" value="1"/>
</dbReference>
<dbReference type="Pfam" id="PF20469">
    <property type="entry name" value="OLD-like_TOPRIM"/>
    <property type="match status" value="1"/>
</dbReference>
<dbReference type="InterPro" id="IPR003959">
    <property type="entry name" value="ATPase_AAA_core"/>
</dbReference>
<feature type="domain" description="OLD protein-like TOPRIM" evidence="3">
    <location>
        <begin position="374"/>
        <end position="438"/>
    </location>
</feature>
<feature type="domain" description="Rad50/SbcC-type AAA" evidence="2">
    <location>
        <begin position="4"/>
        <end position="53"/>
    </location>
</feature>
<gene>
    <name evidence="4" type="ORF">GCM10022255_087110</name>
</gene>
<dbReference type="InterPro" id="IPR038729">
    <property type="entry name" value="Rad50/SbcC_AAA"/>
</dbReference>
<feature type="domain" description="ATPase AAA-type core" evidence="1">
    <location>
        <begin position="258"/>
        <end position="332"/>
    </location>
</feature>
<accession>A0ABP8DN45</accession>
<reference evidence="5" key="1">
    <citation type="journal article" date="2019" name="Int. J. Syst. Evol. Microbiol.">
        <title>The Global Catalogue of Microorganisms (GCM) 10K type strain sequencing project: providing services to taxonomists for standard genome sequencing and annotation.</title>
        <authorList>
            <consortium name="The Broad Institute Genomics Platform"/>
            <consortium name="The Broad Institute Genome Sequencing Center for Infectious Disease"/>
            <person name="Wu L."/>
            <person name="Ma J."/>
        </authorList>
    </citation>
    <scope>NUCLEOTIDE SEQUENCE [LARGE SCALE GENOMIC DNA]</scope>
    <source>
        <strain evidence="5">JCM 17441</strain>
    </source>
</reference>
<dbReference type="CDD" id="cd01026">
    <property type="entry name" value="TOPRIM_OLD"/>
    <property type="match status" value="1"/>
</dbReference>